<dbReference type="AlphaFoldDB" id="A0A2S7TA83"/>
<evidence type="ECO:0000313" key="2">
    <source>
        <dbReference type="Proteomes" id="UP000239366"/>
    </source>
</evidence>
<keyword evidence="1" id="KW-0449">Lipoprotein</keyword>
<proteinExistence type="predicted"/>
<dbReference type="EMBL" id="MQVX01000001">
    <property type="protein sequence ID" value="PQJ16852.1"/>
    <property type="molecule type" value="Genomic_DNA"/>
</dbReference>
<dbReference type="InterPro" id="IPR020018">
    <property type="entry name" value="Motility-assoc_lipoprot_GldH"/>
</dbReference>
<dbReference type="OrthoDB" id="982482at2"/>
<dbReference type="RefSeq" id="WP_105001875.1">
    <property type="nucleotide sequence ID" value="NZ_MQVX01000001.1"/>
</dbReference>
<dbReference type="NCBIfam" id="TIGR03511">
    <property type="entry name" value="GldH_lipo"/>
    <property type="match status" value="1"/>
</dbReference>
<gene>
    <name evidence="1" type="ORF">BST99_11115</name>
</gene>
<organism evidence="1 2">
    <name type="scientific">Aureicoccus marinus</name>
    <dbReference type="NCBI Taxonomy" id="754435"/>
    <lineage>
        <taxon>Bacteria</taxon>
        <taxon>Pseudomonadati</taxon>
        <taxon>Bacteroidota</taxon>
        <taxon>Flavobacteriia</taxon>
        <taxon>Flavobacteriales</taxon>
        <taxon>Flavobacteriaceae</taxon>
        <taxon>Aureicoccus</taxon>
    </lineage>
</organism>
<name>A0A2S7TA83_9FLAO</name>
<comment type="caution">
    <text evidence="1">The sequence shown here is derived from an EMBL/GenBank/DDBJ whole genome shotgun (WGS) entry which is preliminary data.</text>
</comment>
<protein>
    <submittedName>
        <fullName evidence="1">Gliding motility lipoprotein GldH</fullName>
    </submittedName>
</protein>
<dbReference type="Pfam" id="PF14109">
    <property type="entry name" value="GldH_lipo"/>
    <property type="match status" value="1"/>
</dbReference>
<dbReference type="Proteomes" id="UP000239366">
    <property type="component" value="Unassembled WGS sequence"/>
</dbReference>
<reference evidence="2" key="1">
    <citation type="submission" date="2016-11" db="EMBL/GenBank/DDBJ databases">
        <title>Trade-off between light-utilization and light-protection in marine flavobacteria.</title>
        <authorList>
            <person name="Kumagai Y."/>
            <person name="Yoshizawa S."/>
            <person name="Kogure K."/>
        </authorList>
    </citation>
    <scope>NUCLEOTIDE SEQUENCE [LARGE SCALE GENOMIC DNA]</scope>
    <source>
        <strain evidence="2">SG-18</strain>
    </source>
</reference>
<accession>A0A2S7TA83</accession>
<evidence type="ECO:0000313" key="1">
    <source>
        <dbReference type="EMBL" id="PQJ16852.1"/>
    </source>
</evidence>
<keyword evidence="2" id="KW-1185">Reference proteome</keyword>
<sequence>MRSKLVLLGILCLCFSCTDQLVYSEYSALEDAQWQRTDTLSFDLDVQDTLNVHNIYINLRNNEAYPFSNLFLITTFRGPSGETAVDTLEYAMAKPNGEWLGEGRGGLKESRLWFRENIVFPESGVYNLKVTHAMRENGVVEGLEVLSGVTDLGIELERLD</sequence>